<protein>
    <submittedName>
        <fullName evidence="1">Uncharacterized protein</fullName>
    </submittedName>
</protein>
<gene>
    <name evidence="1" type="ORF">FZEAL_3101</name>
</gene>
<comment type="caution">
    <text evidence="1">The sequence shown here is derived from an EMBL/GenBank/DDBJ whole genome shotgun (WGS) entry which is preliminary data.</text>
</comment>
<name>A0A8H4UPV8_9HYPO</name>
<dbReference type="OrthoDB" id="10447863at2759"/>
<keyword evidence="2" id="KW-1185">Reference proteome</keyword>
<dbReference type="AlphaFoldDB" id="A0A8H4UPV8"/>
<reference evidence="1" key="1">
    <citation type="journal article" date="2020" name="BMC Genomics">
        <title>Correction to: Identification and distribution of gene clusters required for synthesis of sphingolipid metabolism inhibitors in diverse species of the filamentous fungus Fusarium.</title>
        <authorList>
            <person name="Kim H.S."/>
            <person name="Lohmar J.M."/>
            <person name="Busman M."/>
            <person name="Brown D.W."/>
            <person name="Naumann T.A."/>
            <person name="Divon H.H."/>
            <person name="Lysoe E."/>
            <person name="Uhlig S."/>
            <person name="Proctor R.H."/>
        </authorList>
    </citation>
    <scope>NUCLEOTIDE SEQUENCE</scope>
    <source>
        <strain evidence="1">NRRL 22465</strain>
    </source>
</reference>
<dbReference type="Proteomes" id="UP000635477">
    <property type="component" value="Unassembled WGS sequence"/>
</dbReference>
<organism evidence="1 2">
    <name type="scientific">Fusarium zealandicum</name>
    <dbReference type="NCBI Taxonomy" id="1053134"/>
    <lineage>
        <taxon>Eukaryota</taxon>
        <taxon>Fungi</taxon>
        <taxon>Dikarya</taxon>
        <taxon>Ascomycota</taxon>
        <taxon>Pezizomycotina</taxon>
        <taxon>Sordariomycetes</taxon>
        <taxon>Hypocreomycetidae</taxon>
        <taxon>Hypocreales</taxon>
        <taxon>Nectriaceae</taxon>
        <taxon>Fusarium</taxon>
        <taxon>Fusarium staphyleae species complex</taxon>
    </lineage>
</organism>
<evidence type="ECO:0000313" key="2">
    <source>
        <dbReference type="Proteomes" id="UP000635477"/>
    </source>
</evidence>
<proteinExistence type="predicted"/>
<evidence type="ECO:0000313" key="1">
    <source>
        <dbReference type="EMBL" id="KAF4981049.1"/>
    </source>
</evidence>
<sequence>MPQLLGFVHYLEVKDINDTAKLPDFLNLIYGRGQYLLIENGTETIEVRVKKQDPRNLTQLLRDMGFMEEPEE</sequence>
<dbReference type="EMBL" id="JABEYC010000189">
    <property type="protein sequence ID" value="KAF4981049.1"/>
    <property type="molecule type" value="Genomic_DNA"/>
</dbReference>
<accession>A0A8H4UPV8</accession>
<reference evidence="1" key="2">
    <citation type="submission" date="2020-05" db="EMBL/GenBank/DDBJ databases">
        <authorList>
            <person name="Kim H.-S."/>
            <person name="Proctor R.H."/>
            <person name="Brown D.W."/>
        </authorList>
    </citation>
    <scope>NUCLEOTIDE SEQUENCE</scope>
    <source>
        <strain evidence="1">NRRL 22465</strain>
    </source>
</reference>